<dbReference type="AlphaFoldDB" id="A0A9P5AD60"/>
<dbReference type="Gene3D" id="3.20.20.70">
    <property type="entry name" value="Aldolase class I"/>
    <property type="match status" value="1"/>
</dbReference>
<dbReference type="PRINTS" id="PR00080">
    <property type="entry name" value="SDRFAMILY"/>
</dbReference>
<reference evidence="4" key="2">
    <citation type="submission" date="2020-02" db="EMBL/GenBank/DDBJ databases">
        <title>Identification and distribution of gene clusters putatively required for synthesis of sphingolipid metabolism inhibitors in phylogenetically diverse species of the filamentous fungus Fusarium.</title>
        <authorList>
            <person name="Kim H.-S."/>
            <person name="Busman M."/>
            <person name="Brown D.W."/>
            <person name="Divon H."/>
            <person name="Uhlig S."/>
            <person name="Proctor R.H."/>
        </authorList>
    </citation>
    <scope>NUCLEOTIDE SEQUENCE</scope>
    <source>
        <strain evidence="4">NRRL 25174</strain>
    </source>
</reference>
<dbReference type="PRINTS" id="PR00081">
    <property type="entry name" value="GDHRDH"/>
</dbReference>
<comment type="similarity">
    <text evidence="1">Belongs to the phosphosulfolactate synthase family.</text>
</comment>
<protein>
    <submittedName>
        <fullName evidence="4">Oxidoreductase</fullName>
    </submittedName>
</protein>
<dbReference type="InterPro" id="IPR013785">
    <property type="entry name" value="Aldolase_TIM"/>
</dbReference>
<dbReference type="InterPro" id="IPR003830">
    <property type="entry name" value="ComA_synth"/>
</dbReference>
<keyword evidence="2" id="KW-0521">NADP</keyword>
<dbReference type="InterPro" id="IPR020904">
    <property type="entry name" value="Sc_DH/Rdtase_CS"/>
</dbReference>
<dbReference type="Pfam" id="PF02679">
    <property type="entry name" value="ComA"/>
    <property type="match status" value="1"/>
</dbReference>
<dbReference type="InterPro" id="IPR002347">
    <property type="entry name" value="SDR_fam"/>
</dbReference>
<dbReference type="EMBL" id="PVQB02000489">
    <property type="protein sequence ID" value="KAF4336527.1"/>
    <property type="molecule type" value="Genomic_DNA"/>
</dbReference>
<dbReference type="PROSITE" id="PS00061">
    <property type="entry name" value="ADH_SHORT"/>
    <property type="match status" value="1"/>
</dbReference>
<name>A0A9P5AD60_9HYPO</name>
<evidence type="ECO:0000256" key="1">
    <source>
        <dbReference type="ARBA" id="ARBA00010424"/>
    </source>
</evidence>
<dbReference type="PANTHER" id="PTHR48413:SF1">
    <property type="entry name" value="PROTEIN HEAT-STRESS-ASSOCIATED 32"/>
    <property type="match status" value="1"/>
</dbReference>
<dbReference type="OrthoDB" id="47007at2759"/>
<proteinExistence type="inferred from homology"/>
<dbReference type="InterPro" id="IPR036112">
    <property type="entry name" value="ComA_synth_sf"/>
</dbReference>
<dbReference type="Gene3D" id="3.40.50.720">
    <property type="entry name" value="NAD(P)-binding Rossmann-like Domain"/>
    <property type="match status" value="1"/>
</dbReference>
<keyword evidence="5" id="KW-1185">Reference proteome</keyword>
<dbReference type="Pfam" id="PF13561">
    <property type="entry name" value="adh_short_C2"/>
    <property type="match status" value="1"/>
</dbReference>
<evidence type="ECO:0000256" key="3">
    <source>
        <dbReference type="SAM" id="MobiDB-lite"/>
    </source>
</evidence>
<organism evidence="4 5">
    <name type="scientific">Fusarium beomiforme</name>
    <dbReference type="NCBI Taxonomy" id="44412"/>
    <lineage>
        <taxon>Eukaryota</taxon>
        <taxon>Fungi</taxon>
        <taxon>Dikarya</taxon>
        <taxon>Ascomycota</taxon>
        <taxon>Pezizomycotina</taxon>
        <taxon>Sordariomycetes</taxon>
        <taxon>Hypocreomycetidae</taxon>
        <taxon>Hypocreales</taxon>
        <taxon>Nectriaceae</taxon>
        <taxon>Fusarium</taxon>
        <taxon>Fusarium burgessii species complex</taxon>
    </lineage>
</organism>
<evidence type="ECO:0000256" key="2">
    <source>
        <dbReference type="ARBA" id="ARBA00022857"/>
    </source>
</evidence>
<sequence length="547" mass="60255">MSHTSLLKAARPAWRASTTLPRAAARPFSVAHQLRTPAPILLEDKDKGFGFVRHNTRPQKPRSVGVTEIRGPYYSVMGKRYLQDVLETMGHHVDGLKFAGGSFSLFPEDKLKELINLAHEYNVYVSTGGWMEHVLLQSDPAWAVDQYLKKCKQLGFDVIEISSGFLSIPQDDWLRIVDKVHSAGLIAKPECGIQFGAGGDTEASELSNLGTSDPSKIIHMGKRFIDAGVERIMIESEGITENVTSWRTDVIQQILRELPQEKPVPEAQAQKLPGSEKDMKPTSESTKLEGKNEFQEYRGANRLSGTKALITGGDSGIGRSVAVLFAREGADVTIVYLPEEKEDAEETKRMVEKEGRKCLLFAGNLMDNETCKNAVQKHVDEYGKIHVLVNNAGKQLMCEDFKDIDLDNVESTFRSNILQIFAMTKYALQHMERGGSIINTTSTVAFRGTANMVDYASTKGAITSFTQSLSKQLVKKGIRVNAVAPGPVHTPLQPASRPAEQMEGFGKNSQLGRPGQPSEVAPSYVFLASKDATLFYGQVLHPYPLGD</sequence>
<evidence type="ECO:0000313" key="5">
    <source>
        <dbReference type="Proteomes" id="UP000730481"/>
    </source>
</evidence>
<gene>
    <name evidence="4" type="ORF">FBEOM_9608</name>
</gene>
<dbReference type="SUPFAM" id="SSF102110">
    <property type="entry name" value="(2r)-phospho-3-sulfolactate synthase ComA"/>
    <property type="match status" value="1"/>
</dbReference>
<comment type="caution">
    <text evidence="4">The sequence shown here is derived from an EMBL/GenBank/DDBJ whole genome shotgun (WGS) entry which is preliminary data.</text>
</comment>
<feature type="region of interest" description="Disordered" evidence="3">
    <location>
        <begin position="485"/>
        <end position="517"/>
    </location>
</feature>
<accession>A0A9P5AD60</accession>
<feature type="compositionally biased region" description="Basic and acidic residues" evidence="3">
    <location>
        <begin position="274"/>
        <end position="289"/>
    </location>
</feature>
<dbReference type="InterPro" id="IPR036291">
    <property type="entry name" value="NAD(P)-bd_dom_sf"/>
</dbReference>
<reference evidence="4" key="1">
    <citation type="journal article" date="2017" name="Mycologia">
        <title>Fusarium algeriense, sp. nov., a novel toxigenic crown rot pathogen of durum wheat from Algeria is nested in the Fusarium burgessii species complex.</title>
        <authorList>
            <person name="Laraba I."/>
            <person name="Keddad A."/>
            <person name="Boureghda H."/>
            <person name="Abdallah N."/>
            <person name="Vaughan M.M."/>
            <person name="Proctor R.H."/>
            <person name="Busman M."/>
            <person name="O'Donnell K."/>
        </authorList>
    </citation>
    <scope>NUCLEOTIDE SEQUENCE</scope>
    <source>
        <strain evidence="4">NRRL 25174</strain>
    </source>
</reference>
<dbReference type="FunFam" id="3.40.50.720:FF:000084">
    <property type="entry name" value="Short-chain dehydrogenase reductase"/>
    <property type="match status" value="1"/>
</dbReference>
<feature type="region of interest" description="Disordered" evidence="3">
    <location>
        <begin position="259"/>
        <end position="289"/>
    </location>
</feature>
<dbReference type="PANTHER" id="PTHR48413">
    <property type="match status" value="1"/>
</dbReference>
<evidence type="ECO:0000313" key="4">
    <source>
        <dbReference type="EMBL" id="KAF4336527.1"/>
    </source>
</evidence>
<dbReference type="SUPFAM" id="SSF51735">
    <property type="entry name" value="NAD(P)-binding Rossmann-fold domains"/>
    <property type="match status" value="1"/>
</dbReference>
<dbReference type="Proteomes" id="UP000730481">
    <property type="component" value="Unassembled WGS sequence"/>
</dbReference>